<dbReference type="PANTHER" id="PTHR42748">
    <property type="entry name" value="NITROGEN METABOLITE REPRESSION PROTEIN NMRA FAMILY MEMBER"/>
    <property type="match status" value="1"/>
</dbReference>
<dbReference type="InterPro" id="IPR036291">
    <property type="entry name" value="NAD(P)-bd_dom_sf"/>
</dbReference>
<keyword evidence="2" id="KW-0521">NADP</keyword>
<organism evidence="4 5">
    <name type="scientific">Monosporascus ibericus</name>
    <dbReference type="NCBI Taxonomy" id="155417"/>
    <lineage>
        <taxon>Eukaryota</taxon>
        <taxon>Fungi</taxon>
        <taxon>Dikarya</taxon>
        <taxon>Ascomycota</taxon>
        <taxon>Pezizomycotina</taxon>
        <taxon>Sordariomycetes</taxon>
        <taxon>Xylariomycetidae</taxon>
        <taxon>Xylariales</taxon>
        <taxon>Xylariales incertae sedis</taxon>
        <taxon>Monosporascus</taxon>
    </lineage>
</organism>
<protein>
    <recommendedName>
        <fullName evidence="3">NmrA-like domain-containing protein</fullName>
    </recommendedName>
</protein>
<comment type="caution">
    <text evidence="4">The sequence shown here is derived from an EMBL/GenBank/DDBJ whole genome shotgun (WGS) entry which is preliminary data.</text>
</comment>
<keyword evidence="5" id="KW-1185">Reference proteome</keyword>
<dbReference type="STRING" id="155417.A0A4Q4TN26"/>
<dbReference type="Proteomes" id="UP000293360">
    <property type="component" value="Unassembled WGS sequence"/>
</dbReference>
<comment type="similarity">
    <text evidence="1">Belongs to the NmrA-type oxidoreductase family.</text>
</comment>
<reference evidence="4 5" key="1">
    <citation type="submission" date="2018-06" db="EMBL/GenBank/DDBJ databases">
        <title>Complete Genomes of Monosporascus.</title>
        <authorList>
            <person name="Robinson A.J."/>
            <person name="Natvig D.O."/>
        </authorList>
    </citation>
    <scope>NUCLEOTIDE SEQUENCE [LARGE SCALE GENOMIC DNA]</scope>
    <source>
        <strain evidence="4 5">CBS 110550</strain>
    </source>
</reference>
<dbReference type="Gene3D" id="3.90.25.10">
    <property type="entry name" value="UDP-galactose 4-epimerase, domain 1"/>
    <property type="match status" value="1"/>
</dbReference>
<evidence type="ECO:0000313" key="5">
    <source>
        <dbReference type="Proteomes" id="UP000293360"/>
    </source>
</evidence>
<evidence type="ECO:0000259" key="3">
    <source>
        <dbReference type="Pfam" id="PF05368"/>
    </source>
</evidence>
<dbReference type="Gene3D" id="3.40.50.720">
    <property type="entry name" value="NAD(P)-binding Rossmann-like Domain"/>
    <property type="match status" value="1"/>
</dbReference>
<gene>
    <name evidence="4" type="ORF">DL764_002118</name>
</gene>
<proteinExistence type="inferred from homology"/>
<dbReference type="EMBL" id="QJNU01000073">
    <property type="protein sequence ID" value="RYP08078.1"/>
    <property type="molecule type" value="Genomic_DNA"/>
</dbReference>
<dbReference type="AlphaFoldDB" id="A0A4Q4TN26"/>
<dbReference type="PANTHER" id="PTHR42748:SF7">
    <property type="entry name" value="NMRA LIKE REDOX SENSOR 1-RELATED"/>
    <property type="match status" value="1"/>
</dbReference>
<sequence>MASNTPKKAILVTGATGKQGGATINALLDAGALDQHKLLAVTRNPGSGAAKNLEAKGVIVIRGDLNDIPSIFSRAKAALGVDDDKVWGVFSVQTAAPSRTEEAQGKALVDEALSNNVEFFVYSSVDRGGETSFHNPTTVPDFINKYNIEHHLIDAAEFTDMRWTILRPVAFMENFLPGFGTIIPGFGPKVMATAWKVAIKEKPLQLVSIRDIGWFAAQAFMRPGDFAGRHISLAGDELAFSQANAVFKSKVGYELPQTFHFPVRFLLWYSAELGNMFHWFYTDGYGTDVKALKGEHPGLLSWSEWLDQNDWTKKSA</sequence>
<name>A0A4Q4TN26_9PEZI</name>
<evidence type="ECO:0000256" key="1">
    <source>
        <dbReference type="ARBA" id="ARBA00006328"/>
    </source>
</evidence>
<feature type="domain" description="NmrA-like" evidence="3">
    <location>
        <begin position="7"/>
        <end position="287"/>
    </location>
</feature>
<dbReference type="GO" id="GO:0005634">
    <property type="term" value="C:nucleus"/>
    <property type="evidence" value="ECO:0007669"/>
    <property type="project" value="TreeGrafter"/>
</dbReference>
<dbReference type="SUPFAM" id="SSF51735">
    <property type="entry name" value="NAD(P)-binding Rossmann-fold domains"/>
    <property type="match status" value="1"/>
</dbReference>
<evidence type="ECO:0000256" key="2">
    <source>
        <dbReference type="ARBA" id="ARBA00022857"/>
    </source>
</evidence>
<accession>A0A4Q4TN26</accession>
<evidence type="ECO:0000313" key="4">
    <source>
        <dbReference type="EMBL" id="RYP08078.1"/>
    </source>
</evidence>
<dbReference type="InterPro" id="IPR008030">
    <property type="entry name" value="NmrA-like"/>
</dbReference>
<dbReference type="OrthoDB" id="9997102at2759"/>
<dbReference type="InterPro" id="IPR051164">
    <property type="entry name" value="NmrA-like_oxidored"/>
</dbReference>
<dbReference type="Pfam" id="PF05368">
    <property type="entry name" value="NmrA"/>
    <property type="match status" value="1"/>
</dbReference>